<dbReference type="PANTHER" id="PTHR43557">
    <property type="entry name" value="APOPTOSIS-INDUCING FACTOR 1"/>
    <property type="match status" value="1"/>
</dbReference>
<evidence type="ECO:0000313" key="9">
    <source>
        <dbReference type="Proteomes" id="UP000299211"/>
    </source>
</evidence>
<dbReference type="SUPFAM" id="SSF51905">
    <property type="entry name" value="FAD/NAD(P)-binding domain"/>
    <property type="match status" value="2"/>
</dbReference>
<name>A0A4D4N5U7_STRAX</name>
<dbReference type="AlphaFoldDB" id="A0A4D4N5U7"/>
<keyword evidence="2" id="KW-0285">Flavoprotein</keyword>
<evidence type="ECO:0000313" key="10">
    <source>
        <dbReference type="Proteomes" id="UP000302139"/>
    </source>
</evidence>
<comment type="cofactor">
    <cofactor evidence="1">
        <name>FAD</name>
        <dbReference type="ChEBI" id="CHEBI:57692"/>
    </cofactor>
</comment>
<gene>
    <name evidence="7" type="ORF">SAV14893_007240</name>
    <name evidence="8" type="ORF">SAV31267_080620</name>
</gene>
<reference evidence="8 9" key="1">
    <citation type="submission" date="2019-04" db="EMBL/GenBank/DDBJ databases">
        <title>Draft genome sequences of Streptomyces avermitilis ATCC 31267.</title>
        <authorList>
            <person name="Komaki H."/>
            <person name="Tamura T."/>
            <person name="Hosoyama A."/>
        </authorList>
    </citation>
    <scope>NUCLEOTIDE SEQUENCE [LARGE SCALE GENOMIC DNA]</scope>
    <source>
        <strain evidence="8 9">ATCC 31267</strain>
    </source>
</reference>
<dbReference type="EMBL" id="BJHX01000001">
    <property type="protein sequence ID" value="GDY61331.1"/>
    <property type="molecule type" value="Genomic_DNA"/>
</dbReference>
<keyword evidence="4" id="KW-0560">Oxidoreductase</keyword>
<accession>A0A4D4N5U7</accession>
<dbReference type="OMA" id="DVARWHN"/>
<dbReference type="PRINTS" id="PR00469">
    <property type="entry name" value="PNDRDTASEII"/>
</dbReference>
<feature type="domain" description="FAD/NAD(P)-binding" evidence="5">
    <location>
        <begin position="3"/>
        <end position="290"/>
    </location>
</feature>
<evidence type="ECO:0000313" key="8">
    <source>
        <dbReference type="EMBL" id="GDY78577.1"/>
    </source>
</evidence>
<reference evidence="7 10" key="2">
    <citation type="submission" date="2019-04" db="EMBL/GenBank/DDBJ databases">
        <title>Draft genome sequences of Streptomyces avermitilis NBRC 14893.</title>
        <authorList>
            <person name="Komaki H."/>
            <person name="Tamura T."/>
            <person name="Hosoyama A."/>
        </authorList>
    </citation>
    <scope>NUCLEOTIDE SEQUENCE [LARGE SCALE GENOMIC DNA]</scope>
    <source>
        <strain evidence="7 10">NBRC 14893</strain>
    </source>
</reference>
<proteinExistence type="predicted"/>
<dbReference type="PRINTS" id="PR00368">
    <property type="entry name" value="FADPNR"/>
</dbReference>
<evidence type="ECO:0000259" key="6">
    <source>
        <dbReference type="Pfam" id="PF14759"/>
    </source>
</evidence>
<sequence length="405" mass="43309">MKRILVVGASAAGLTAAETLRREGYDGTITLVGDECHAPYDRPPLSKQLLAAEWEPERLALRTPGDLEALDLDLRLGVAATGLDVTDRTVRLADGSSVPYDGLIVATGVRPRRLPGEGAHVLRTVDDALALRDRLGPGTRLVVVGAGFLGAEAAAVARRLGADVTLLEPAPVPLAHAVGAEVGEVLSRAHLEHGVELRTGVTVTEVTDEGVRLADGEVVEADEILVAIGCLPNTEWLKGSGLTLGDGLVCDAYGEAARSVYGAGDVARWHNPLFGVSMRIEHRTNAAEHGMAAARNLLRPEARRPFAPVPYFWSDQYDMKIQAYGYFRAHDETVVVEGDLAERRFVAAYRTGDRLTGALAAGLPPRAIRRWRQAIAAGATWREAVRDNISPATAPWGSVLPEKIT</sequence>
<dbReference type="Gene3D" id="3.30.390.30">
    <property type="match status" value="1"/>
</dbReference>
<protein>
    <submittedName>
        <fullName evidence="8">Pyridine nucleotide-disulfide oxidoreductase</fullName>
    </submittedName>
</protein>
<dbReference type="SUPFAM" id="SSF55424">
    <property type="entry name" value="FAD/NAD-linked reductases, dimerisation (C-terminal) domain"/>
    <property type="match status" value="1"/>
</dbReference>
<dbReference type="InterPro" id="IPR036188">
    <property type="entry name" value="FAD/NAD-bd_sf"/>
</dbReference>
<evidence type="ECO:0000256" key="1">
    <source>
        <dbReference type="ARBA" id="ARBA00001974"/>
    </source>
</evidence>
<dbReference type="GeneID" id="41538708"/>
<evidence type="ECO:0000256" key="2">
    <source>
        <dbReference type="ARBA" id="ARBA00022630"/>
    </source>
</evidence>
<dbReference type="Pfam" id="PF07992">
    <property type="entry name" value="Pyr_redox_2"/>
    <property type="match status" value="1"/>
</dbReference>
<dbReference type="GO" id="GO:0005737">
    <property type="term" value="C:cytoplasm"/>
    <property type="evidence" value="ECO:0007669"/>
    <property type="project" value="TreeGrafter"/>
</dbReference>
<evidence type="ECO:0000256" key="3">
    <source>
        <dbReference type="ARBA" id="ARBA00022827"/>
    </source>
</evidence>
<dbReference type="Proteomes" id="UP000299211">
    <property type="component" value="Unassembled WGS sequence"/>
</dbReference>
<dbReference type="GO" id="GO:0016651">
    <property type="term" value="F:oxidoreductase activity, acting on NAD(P)H"/>
    <property type="evidence" value="ECO:0007669"/>
    <property type="project" value="TreeGrafter"/>
</dbReference>
<comment type="caution">
    <text evidence="8">The sequence shown here is derived from an EMBL/GenBank/DDBJ whole genome shotgun (WGS) entry which is preliminary data.</text>
</comment>
<feature type="domain" description="Reductase C-terminal" evidence="6">
    <location>
        <begin position="311"/>
        <end position="384"/>
    </location>
</feature>
<evidence type="ECO:0000259" key="5">
    <source>
        <dbReference type="Pfam" id="PF07992"/>
    </source>
</evidence>
<dbReference type="Pfam" id="PF14759">
    <property type="entry name" value="Reductase_C"/>
    <property type="match status" value="1"/>
</dbReference>
<evidence type="ECO:0000313" key="7">
    <source>
        <dbReference type="EMBL" id="GDY61331.1"/>
    </source>
</evidence>
<dbReference type="EMBL" id="BJHY01000001">
    <property type="protein sequence ID" value="GDY78577.1"/>
    <property type="molecule type" value="Genomic_DNA"/>
</dbReference>
<dbReference type="InterPro" id="IPR016156">
    <property type="entry name" value="FAD/NAD-linked_Rdtase_dimer_sf"/>
</dbReference>
<dbReference type="Proteomes" id="UP000302139">
    <property type="component" value="Unassembled WGS sequence"/>
</dbReference>
<dbReference type="InterPro" id="IPR028202">
    <property type="entry name" value="Reductase_C"/>
</dbReference>
<dbReference type="Gene3D" id="3.50.50.60">
    <property type="entry name" value="FAD/NAD(P)-binding domain"/>
    <property type="match status" value="2"/>
</dbReference>
<evidence type="ECO:0000256" key="4">
    <source>
        <dbReference type="ARBA" id="ARBA00023002"/>
    </source>
</evidence>
<dbReference type="PANTHER" id="PTHR43557:SF2">
    <property type="entry name" value="RIESKE DOMAIN-CONTAINING PROTEIN-RELATED"/>
    <property type="match status" value="1"/>
</dbReference>
<organism evidence="8 9">
    <name type="scientific">Streptomyces avermitilis</name>
    <dbReference type="NCBI Taxonomy" id="33903"/>
    <lineage>
        <taxon>Bacteria</taxon>
        <taxon>Bacillati</taxon>
        <taxon>Actinomycetota</taxon>
        <taxon>Actinomycetes</taxon>
        <taxon>Kitasatosporales</taxon>
        <taxon>Streptomycetaceae</taxon>
        <taxon>Streptomyces</taxon>
    </lineage>
</organism>
<keyword evidence="3" id="KW-0274">FAD</keyword>
<dbReference type="RefSeq" id="WP_010983048.1">
    <property type="nucleotide sequence ID" value="NZ_BAABTN010000004.1"/>
</dbReference>
<dbReference type="InterPro" id="IPR050446">
    <property type="entry name" value="FAD-oxidoreductase/Apoptosis"/>
</dbReference>
<dbReference type="STRING" id="33903.AQJ43_08480"/>
<dbReference type="InterPro" id="IPR023753">
    <property type="entry name" value="FAD/NAD-binding_dom"/>
</dbReference>